<keyword evidence="4" id="KW-0808">Transferase</keyword>
<dbReference type="SUPFAM" id="SSF47384">
    <property type="entry name" value="Homodimeric domain of signal transducing histidine kinase"/>
    <property type="match status" value="1"/>
</dbReference>
<reference evidence="9" key="2">
    <citation type="submission" date="2020-09" db="EMBL/GenBank/DDBJ databases">
        <authorList>
            <person name="Sun Q."/>
            <person name="Kim S."/>
        </authorList>
    </citation>
    <scope>NUCLEOTIDE SEQUENCE</scope>
    <source>
        <strain evidence="9">KCTC 42590</strain>
    </source>
</reference>
<sequence>MAVLDLVTLRWVAFIYYAAFLILLLLIRQKHKDVPGTLSWVLFTALIFGEATIALDNDLRRFSDFVHVGNAVILFGYMFLMVGCVHFTRSRLPKKLLLYISLFIVGTGLLSYFTQVPTLIRVSFAMSVIIGSMLYSIIILWRWNGFRSKTEKNFLMACLAIHLLAFIVRVYVNAASVTFNFNPDVVDSWTSLTLVVTNACILMSIHLMITAFKHQRLEDEIRARYDAEMNALSSLQKVQEANESKSRFMASVSHELRTPLNAIIGFADTIQAGIAGPVNEKQQEYLGYIHSSGEVLLRLINDVLNFTTLKENKVSIRAEAFDLTQLVAETIPMLDSILTKKSCKLVTDFKSKEQFPVCADKIRLQQVILNLVTNAAKYGPRGGVITVTVETRPDVVRLSVQDQGPGISAKHKSEIFEPFLRAGQESLGEEGVGLGLSICKTLMQAMGGDIDFENRAEGGSTFWIDIPREYRSESDLEGYI</sequence>
<keyword evidence="6" id="KW-0902">Two-component regulatory system</keyword>
<evidence type="ECO:0000256" key="6">
    <source>
        <dbReference type="ARBA" id="ARBA00023012"/>
    </source>
</evidence>
<dbReference type="EMBL" id="BNCI01000001">
    <property type="protein sequence ID" value="GHF14710.1"/>
    <property type="molecule type" value="Genomic_DNA"/>
</dbReference>
<dbReference type="InterPro" id="IPR036097">
    <property type="entry name" value="HisK_dim/P_sf"/>
</dbReference>
<feature type="transmembrane region" description="Helical" evidence="7">
    <location>
        <begin position="192"/>
        <end position="212"/>
    </location>
</feature>
<dbReference type="Gene3D" id="3.30.565.10">
    <property type="entry name" value="Histidine kinase-like ATPase, C-terminal domain"/>
    <property type="match status" value="1"/>
</dbReference>
<keyword evidence="7" id="KW-1133">Transmembrane helix</keyword>
<name>A0A919ANQ4_9PROT</name>
<dbReference type="InterPro" id="IPR003594">
    <property type="entry name" value="HATPase_dom"/>
</dbReference>
<proteinExistence type="predicted"/>
<dbReference type="SMART" id="SM00387">
    <property type="entry name" value="HATPase_c"/>
    <property type="match status" value="1"/>
</dbReference>
<keyword evidence="7" id="KW-0812">Transmembrane</keyword>
<keyword evidence="3" id="KW-0597">Phosphoprotein</keyword>
<evidence type="ECO:0000313" key="9">
    <source>
        <dbReference type="EMBL" id="GHF14710.1"/>
    </source>
</evidence>
<accession>A0A919ANQ4</accession>
<dbReference type="SUPFAM" id="SSF55874">
    <property type="entry name" value="ATPase domain of HSP90 chaperone/DNA topoisomerase II/histidine kinase"/>
    <property type="match status" value="1"/>
</dbReference>
<dbReference type="PANTHER" id="PTHR43711">
    <property type="entry name" value="TWO-COMPONENT HISTIDINE KINASE"/>
    <property type="match status" value="1"/>
</dbReference>
<dbReference type="SMART" id="SM00388">
    <property type="entry name" value="HisKA"/>
    <property type="match status" value="1"/>
</dbReference>
<dbReference type="GO" id="GO:0000155">
    <property type="term" value="F:phosphorelay sensor kinase activity"/>
    <property type="evidence" value="ECO:0007669"/>
    <property type="project" value="InterPro"/>
</dbReference>
<keyword evidence="5" id="KW-0418">Kinase</keyword>
<dbReference type="InterPro" id="IPR036890">
    <property type="entry name" value="HATPase_C_sf"/>
</dbReference>
<evidence type="ECO:0000256" key="1">
    <source>
        <dbReference type="ARBA" id="ARBA00000085"/>
    </source>
</evidence>
<keyword evidence="7" id="KW-0472">Membrane</keyword>
<dbReference type="Proteomes" id="UP000630923">
    <property type="component" value="Unassembled WGS sequence"/>
</dbReference>
<evidence type="ECO:0000256" key="4">
    <source>
        <dbReference type="ARBA" id="ARBA00022679"/>
    </source>
</evidence>
<dbReference type="Pfam" id="PF00512">
    <property type="entry name" value="HisKA"/>
    <property type="match status" value="1"/>
</dbReference>
<dbReference type="PROSITE" id="PS50109">
    <property type="entry name" value="HIS_KIN"/>
    <property type="match status" value="1"/>
</dbReference>
<feature type="transmembrane region" description="Helical" evidence="7">
    <location>
        <begin position="96"/>
        <end position="113"/>
    </location>
</feature>
<evidence type="ECO:0000256" key="7">
    <source>
        <dbReference type="SAM" id="Phobius"/>
    </source>
</evidence>
<evidence type="ECO:0000256" key="2">
    <source>
        <dbReference type="ARBA" id="ARBA00012438"/>
    </source>
</evidence>
<feature type="transmembrane region" description="Helical" evidence="7">
    <location>
        <begin position="38"/>
        <end position="55"/>
    </location>
</feature>
<keyword evidence="10" id="KW-1185">Reference proteome</keyword>
<reference evidence="9" key="1">
    <citation type="journal article" date="2014" name="Int. J. Syst. Evol. Microbiol.">
        <title>Complete genome sequence of Corynebacterium casei LMG S-19264T (=DSM 44701T), isolated from a smear-ripened cheese.</title>
        <authorList>
            <consortium name="US DOE Joint Genome Institute (JGI-PGF)"/>
            <person name="Walter F."/>
            <person name="Albersmeier A."/>
            <person name="Kalinowski J."/>
            <person name="Ruckert C."/>
        </authorList>
    </citation>
    <scope>NUCLEOTIDE SEQUENCE</scope>
    <source>
        <strain evidence="9">KCTC 42590</strain>
    </source>
</reference>
<evidence type="ECO:0000256" key="5">
    <source>
        <dbReference type="ARBA" id="ARBA00022777"/>
    </source>
</evidence>
<dbReference type="CDD" id="cd00075">
    <property type="entry name" value="HATPase"/>
    <property type="match status" value="1"/>
</dbReference>
<feature type="domain" description="Histidine kinase" evidence="8">
    <location>
        <begin position="251"/>
        <end position="470"/>
    </location>
</feature>
<feature type="transmembrane region" description="Helical" evidence="7">
    <location>
        <begin position="67"/>
        <end position="87"/>
    </location>
</feature>
<dbReference type="RefSeq" id="WP_191250064.1">
    <property type="nucleotide sequence ID" value="NZ_BNCI01000001.1"/>
</dbReference>
<gene>
    <name evidence="9" type="ORF">GCM10017044_06010</name>
</gene>
<dbReference type="PANTHER" id="PTHR43711:SF1">
    <property type="entry name" value="HISTIDINE KINASE 1"/>
    <property type="match status" value="1"/>
</dbReference>
<comment type="caution">
    <text evidence="9">The sequence shown here is derived from an EMBL/GenBank/DDBJ whole genome shotgun (WGS) entry which is preliminary data.</text>
</comment>
<evidence type="ECO:0000259" key="8">
    <source>
        <dbReference type="PROSITE" id="PS50109"/>
    </source>
</evidence>
<feature type="transmembrane region" description="Helical" evidence="7">
    <location>
        <begin position="153"/>
        <end position="172"/>
    </location>
</feature>
<organism evidence="9 10">
    <name type="scientific">Kordiimonas sediminis</name>
    <dbReference type="NCBI Taxonomy" id="1735581"/>
    <lineage>
        <taxon>Bacteria</taxon>
        <taxon>Pseudomonadati</taxon>
        <taxon>Pseudomonadota</taxon>
        <taxon>Alphaproteobacteria</taxon>
        <taxon>Kordiimonadales</taxon>
        <taxon>Kordiimonadaceae</taxon>
        <taxon>Kordiimonas</taxon>
    </lineage>
</organism>
<dbReference type="InterPro" id="IPR003661">
    <property type="entry name" value="HisK_dim/P_dom"/>
</dbReference>
<comment type="catalytic activity">
    <reaction evidence="1">
        <text>ATP + protein L-histidine = ADP + protein N-phospho-L-histidine.</text>
        <dbReference type="EC" id="2.7.13.3"/>
    </reaction>
</comment>
<dbReference type="CDD" id="cd00082">
    <property type="entry name" value="HisKA"/>
    <property type="match status" value="1"/>
</dbReference>
<feature type="transmembrane region" description="Helical" evidence="7">
    <location>
        <begin position="6"/>
        <end position="26"/>
    </location>
</feature>
<dbReference type="Gene3D" id="1.10.287.130">
    <property type="match status" value="1"/>
</dbReference>
<dbReference type="AlphaFoldDB" id="A0A919ANQ4"/>
<feature type="transmembrane region" description="Helical" evidence="7">
    <location>
        <begin position="119"/>
        <end position="141"/>
    </location>
</feature>
<dbReference type="EC" id="2.7.13.3" evidence="2"/>
<dbReference type="PRINTS" id="PR00344">
    <property type="entry name" value="BCTRLSENSOR"/>
</dbReference>
<protein>
    <recommendedName>
        <fullName evidence="2">histidine kinase</fullName>
        <ecNumber evidence="2">2.7.13.3</ecNumber>
    </recommendedName>
</protein>
<dbReference type="InterPro" id="IPR050736">
    <property type="entry name" value="Sensor_HK_Regulatory"/>
</dbReference>
<evidence type="ECO:0000313" key="10">
    <source>
        <dbReference type="Proteomes" id="UP000630923"/>
    </source>
</evidence>
<evidence type="ECO:0000256" key="3">
    <source>
        <dbReference type="ARBA" id="ARBA00022553"/>
    </source>
</evidence>
<dbReference type="InterPro" id="IPR005467">
    <property type="entry name" value="His_kinase_dom"/>
</dbReference>
<dbReference type="InterPro" id="IPR004358">
    <property type="entry name" value="Sig_transdc_His_kin-like_C"/>
</dbReference>
<dbReference type="Pfam" id="PF02518">
    <property type="entry name" value="HATPase_c"/>
    <property type="match status" value="1"/>
</dbReference>
<dbReference type="FunFam" id="3.30.565.10:FF:000006">
    <property type="entry name" value="Sensor histidine kinase WalK"/>
    <property type="match status" value="1"/>
</dbReference>